<dbReference type="InterPro" id="IPR001926">
    <property type="entry name" value="TrpB-like_PALP"/>
</dbReference>
<dbReference type="InterPro" id="IPR027278">
    <property type="entry name" value="ACCD_DCysDesulf"/>
</dbReference>
<organism evidence="7 8">
    <name type="scientific">Simiduia aestuariiviva</name>
    <dbReference type="NCBI Taxonomy" id="1510459"/>
    <lineage>
        <taxon>Bacteria</taxon>
        <taxon>Pseudomonadati</taxon>
        <taxon>Pseudomonadota</taxon>
        <taxon>Gammaproteobacteria</taxon>
        <taxon>Cellvibrionales</taxon>
        <taxon>Cellvibrionaceae</taxon>
        <taxon>Simiduia</taxon>
    </lineage>
</organism>
<dbReference type="Gene3D" id="3.40.50.1100">
    <property type="match status" value="2"/>
</dbReference>
<dbReference type="PANTHER" id="PTHR43780">
    <property type="entry name" value="1-AMINOCYCLOPROPANE-1-CARBOXYLATE DEAMINASE-RELATED"/>
    <property type="match status" value="1"/>
</dbReference>
<evidence type="ECO:0000256" key="3">
    <source>
        <dbReference type="ARBA" id="ARBA00022898"/>
    </source>
</evidence>
<keyword evidence="7" id="KW-0378">Hydrolase</keyword>
<evidence type="ECO:0000256" key="2">
    <source>
        <dbReference type="ARBA" id="ARBA00008639"/>
    </source>
</evidence>
<keyword evidence="3 5" id="KW-0663">Pyridoxal phosphate</keyword>
<evidence type="ECO:0000313" key="7">
    <source>
        <dbReference type="EMBL" id="MBB3168563.1"/>
    </source>
</evidence>
<evidence type="ECO:0000259" key="6">
    <source>
        <dbReference type="Pfam" id="PF00291"/>
    </source>
</evidence>
<feature type="modified residue" description="N6-(pyridoxal phosphate)lysine" evidence="5">
    <location>
        <position position="48"/>
    </location>
</feature>
<evidence type="ECO:0000256" key="4">
    <source>
        <dbReference type="PIRSR" id="PIRSR006278-1"/>
    </source>
</evidence>
<evidence type="ECO:0000256" key="5">
    <source>
        <dbReference type="PIRSR" id="PIRSR006278-2"/>
    </source>
</evidence>
<sequence>MVARLPALAEIAAKVPMEKLSWPVLDSLSIECWIRRDDLLPAWCQGNKFYKLYYNICSAPKAARWVSFGGAFSNHLYALALAGKELGRKTVGIVRGERPAHLSPTLCDAEAAGMELIFMSREKYRALTARNGFTSDWSRIKSEVAHYLGRDDDWIVPEGGANRAGLEGCKHLGLDIGQRGRFTDVLLAVGTGTTLAGVAQGLASVDGPGMSRAAERYPTGHVPQVTGVSVLGALKSGRSTLKEEINLMLNGQDRVNWRLLEGVSPGGYGRSTPELEAFMIEFKRDTGVQLDQVYTAKLFWVIQQQAKAGLWPAGSKLLAIHTGGLQGLRGLHFKTARK</sequence>
<accession>A0A839ULM3</accession>
<gene>
    <name evidence="7" type="ORF">FHS30_001747</name>
</gene>
<comment type="caution">
    <text evidence="7">The sequence shown here is derived from an EMBL/GenBank/DDBJ whole genome shotgun (WGS) entry which is preliminary data.</text>
</comment>
<dbReference type="PIRSF" id="PIRSF006278">
    <property type="entry name" value="ACCD_DCysDesulf"/>
    <property type="match status" value="1"/>
</dbReference>
<dbReference type="SUPFAM" id="SSF53686">
    <property type="entry name" value="Tryptophan synthase beta subunit-like PLP-dependent enzymes"/>
    <property type="match status" value="1"/>
</dbReference>
<comment type="similarity">
    <text evidence="2">Belongs to the ACC deaminase/D-cysteine desulfhydrase family.</text>
</comment>
<dbReference type="GO" id="GO:0008660">
    <property type="term" value="F:1-aminocyclopropane-1-carboxylate deaminase activity"/>
    <property type="evidence" value="ECO:0007669"/>
    <property type="project" value="UniProtKB-EC"/>
</dbReference>
<keyword evidence="8" id="KW-1185">Reference proteome</keyword>
<dbReference type="InterPro" id="IPR036052">
    <property type="entry name" value="TrpB-like_PALP_sf"/>
</dbReference>
<dbReference type="RefSeq" id="WP_183910036.1">
    <property type="nucleotide sequence ID" value="NZ_JACHXZ010000002.1"/>
</dbReference>
<evidence type="ECO:0000256" key="1">
    <source>
        <dbReference type="ARBA" id="ARBA00001933"/>
    </source>
</evidence>
<comment type="cofactor">
    <cofactor evidence="1">
        <name>pyridoxal 5'-phosphate</name>
        <dbReference type="ChEBI" id="CHEBI:597326"/>
    </cofactor>
</comment>
<dbReference type="EC" id="3.5.99.7" evidence="7"/>
<dbReference type="Proteomes" id="UP000559987">
    <property type="component" value="Unassembled WGS sequence"/>
</dbReference>
<dbReference type="EMBL" id="JACHXZ010000002">
    <property type="protein sequence ID" value="MBB3168563.1"/>
    <property type="molecule type" value="Genomic_DNA"/>
</dbReference>
<dbReference type="AlphaFoldDB" id="A0A839ULM3"/>
<proteinExistence type="inferred from homology"/>
<reference evidence="7 8" key="1">
    <citation type="submission" date="2020-08" db="EMBL/GenBank/DDBJ databases">
        <title>Genomic Encyclopedia of Type Strains, Phase III (KMG-III): the genomes of soil and plant-associated and newly described type strains.</title>
        <authorList>
            <person name="Whitman W."/>
        </authorList>
    </citation>
    <scope>NUCLEOTIDE SEQUENCE [LARGE SCALE GENOMIC DNA]</scope>
    <source>
        <strain evidence="7 8">CECT 8571</strain>
    </source>
</reference>
<feature type="active site" description="Nucleophile" evidence="4">
    <location>
        <position position="73"/>
    </location>
</feature>
<feature type="domain" description="Tryptophan synthase beta chain-like PALP" evidence="6">
    <location>
        <begin position="27"/>
        <end position="323"/>
    </location>
</feature>
<name>A0A839ULM3_9GAMM</name>
<protein>
    <submittedName>
        <fullName evidence="7">1-aminocyclopropane-1-carboxylate deaminase</fullName>
        <ecNumber evidence="7">3.5.99.7</ecNumber>
    </submittedName>
</protein>
<dbReference type="GO" id="GO:0019148">
    <property type="term" value="F:D-cysteine desulfhydrase activity"/>
    <property type="evidence" value="ECO:0007669"/>
    <property type="project" value="TreeGrafter"/>
</dbReference>
<evidence type="ECO:0000313" key="8">
    <source>
        <dbReference type="Proteomes" id="UP000559987"/>
    </source>
</evidence>
<dbReference type="Pfam" id="PF00291">
    <property type="entry name" value="PALP"/>
    <property type="match status" value="1"/>
</dbReference>
<dbReference type="PANTHER" id="PTHR43780:SF2">
    <property type="entry name" value="1-AMINOCYCLOPROPANE-1-CARBOXYLATE DEAMINASE-RELATED"/>
    <property type="match status" value="1"/>
</dbReference>